<organism evidence="1 2">
    <name type="scientific">Paracoccus onchidii</name>
    <dbReference type="NCBI Taxonomy" id="3017813"/>
    <lineage>
        <taxon>Bacteria</taxon>
        <taxon>Pseudomonadati</taxon>
        <taxon>Pseudomonadota</taxon>
        <taxon>Alphaproteobacteria</taxon>
        <taxon>Rhodobacterales</taxon>
        <taxon>Paracoccaceae</taxon>
        <taxon>Paracoccus</taxon>
    </lineage>
</organism>
<accession>A0ABT4ZF28</accession>
<proteinExistence type="predicted"/>
<evidence type="ECO:0000313" key="1">
    <source>
        <dbReference type="EMBL" id="MDB6177921.1"/>
    </source>
</evidence>
<comment type="caution">
    <text evidence="1">The sequence shown here is derived from an EMBL/GenBank/DDBJ whole genome shotgun (WGS) entry which is preliminary data.</text>
</comment>
<dbReference type="EMBL" id="JAQBIE010000011">
    <property type="protein sequence ID" value="MDB6177921.1"/>
    <property type="molecule type" value="Genomic_DNA"/>
</dbReference>
<protein>
    <recommendedName>
        <fullName evidence="3">DUF982 domain-containing protein</fullName>
    </recommendedName>
</protein>
<reference evidence="1" key="1">
    <citation type="submission" date="2022-12" db="EMBL/GenBank/DDBJ databases">
        <title>Paracoccus onchidii sp. nov., isolated from a marine invertebrate from the South China Sea.</title>
        <authorList>
            <person name="Xu S."/>
            <person name="Liu Z."/>
            <person name="Xu Y."/>
        </authorList>
    </citation>
    <scope>NUCLEOTIDE SEQUENCE</scope>
    <source>
        <strain evidence="1">Z330</strain>
    </source>
</reference>
<dbReference type="Proteomes" id="UP001165641">
    <property type="component" value="Unassembled WGS sequence"/>
</dbReference>
<dbReference type="RefSeq" id="WP_271889035.1">
    <property type="nucleotide sequence ID" value="NZ_JAQBIE010000011.1"/>
</dbReference>
<gene>
    <name evidence="1" type="ORF">PAF17_10455</name>
</gene>
<sequence>MTDRTISSQAALSQCTATDGEFVAVDACRSLWCAVLVGAWREAFSTSPKATRKDLAAARRWFGSGDFHTVCALAGFDGDHILGGFEAALRGDRPVDAIFNPRGTGPVQKGRVAA</sequence>
<evidence type="ECO:0000313" key="2">
    <source>
        <dbReference type="Proteomes" id="UP001165641"/>
    </source>
</evidence>
<keyword evidence="2" id="KW-1185">Reference proteome</keyword>
<evidence type="ECO:0008006" key="3">
    <source>
        <dbReference type="Google" id="ProtNLM"/>
    </source>
</evidence>
<name>A0ABT4ZF28_9RHOB</name>